<dbReference type="SMART" id="SM00473">
    <property type="entry name" value="PAN_AP"/>
    <property type="match status" value="2"/>
</dbReference>
<dbReference type="CDD" id="cd01099">
    <property type="entry name" value="PAN_AP_HGF"/>
    <property type="match status" value="1"/>
</dbReference>
<keyword evidence="4" id="KW-1185">Reference proteome</keyword>
<reference evidence="2 4" key="2">
    <citation type="submission" date="2018-11" db="EMBL/GenBank/DDBJ databases">
        <authorList>
            <consortium name="Pathogen Informatics"/>
        </authorList>
    </citation>
    <scope>NUCLEOTIDE SEQUENCE [LARGE SCALE GENOMIC DNA]</scope>
</reference>
<reference evidence="5" key="1">
    <citation type="submission" date="2017-02" db="UniProtKB">
        <authorList>
            <consortium name="WormBaseParasite"/>
        </authorList>
    </citation>
    <scope>IDENTIFICATION</scope>
</reference>
<gene>
    <name evidence="2" type="ORF">DME_LOCUS10712</name>
</gene>
<feature type="domain" description="Apple" evidence="1">
    <location>
        <begin position="1"/>
        <end position="82"/>
    </location>
</feature>
<dbReference type="AlphaFoldDB" id="A0A0N4UNZ5"/>
<sequence>MIDGIEIRGKILAQQSESTFESCILSCSNNKLIGGNRLKKSCQSAQYEKLKKRCTLFDETISPTGKAQYKPNLNVAYVQKICLRKSLADQCSGSLRRVPQYILVGLATSIIDVTKYELCLEKCLQSLELFGFECRSVIYFHEYLTANCILNTHSAITKPSHFTAEFELKVDYIEMKNCSSELIYNFYFNILYILFYLKYEIMDKSRIKLSFIVHSSDFDEIFAVIG</sequence>
<dbReference type="InterPro" id="IPR003609">
    <property type="entry name" value="Pan_app"/>
</dbReference>
<name>A0A0N4UNZ5_DRAME</name>
<dbReference type="EMBL" id="UYYG01001239">
    <property type="protein sequence ID" value="VDN60739.1"/>
    <property type="molecule type" value="Genomic_DNA"/>
</dbReference>
<dbReference type="Proteomes" id="UP000038040">
    <property type="component" value="Unplaced"/>
</dbReference>
<dbReference type="PROSITE" id="PS50948">
    <property type="entry name" value="PAN"/>
    <property type="match status" value="2"/>
</dbReference>
<organism evidence="3 5">
    <name type="scientific">Dracunculus medinensis</name>
    <name type="common">Guinea worm</name>
    <dbReference type="NCBI Taxonomy" id="318479"/>
    <lineage>
        <taxon>Eukaryota</taxon>
        <taxon>Metazoa</taxon>
        <taxon>Ecdysozoa</taxon>
        <taxon>Nematoda</taxon>
        <taxon>Chromadorea</taxon>
        <taxon>Rhabditida</taxon>
        <taxon>Spirurina</taxon>
        <taxon>Dracunculoidea</taxon>
        <taxon>Dracunculidae</taxon>
        <taxon>Dracunculus</taxon>
    </lineage>
</organism>
<evidence type="ECO:0000313" key="3">
    <source>
        <dbReference type="Proteomes" id="UP000038040"/>
    </source>
</evidence>
<evidence type="ECO:0000313" key="2">
    <source>
        <dbReference type="EMBL" id="VDN60739.1"/>
    </source>
</evidence>
<dbReference type="WBParaSite" id="DME_0000966001-mRNA-1">
    <property type="protein sequence ID" value="DME_0000966001-mRNA-1"/>
    <property type="gene ID" value="DME_0000966001"/>
</dbReference>
<dbReference type="PANTHER" id="PTHR47327:SF21">
    <property type="entry name" value="APPLE DOMAIN-CONTAINING PROTEIN"/>
    <property type="match status" value="1"/>
</dbReference>
<evidence type="ECO:0000259" key="1">
    <source>
        <dbReference type="PROSITE" id="PS50948"/>
    </source>
</evidence>
<dbReference type="InterPro" id="IPR052774">
    <property type="entry name" value="Celegans_DevNeuronal_Protein"/>
</dbReference>
<dbReference type="PANTHER" id="PTHR47327">
    <property type="entry name" value="FI18240P1-RELATED"/>
    <property type="match status" value="1"/>
</dbReference>
<dbReference type="Proteomes" id="UP000274756">
    <property type="component" value="Unassembled WGS sequence"/>
</dbReference>
<feature type="domain" description="Apple" evidence="1">
    <location>
        <begin position="91"/>
        <end position="178"/>
    </location>
</feature>
<dbReference type="SUPFAM" id="SSF57414">
    <property type="entry name" value="Hairpin loop containing domain-like"/>
    <property type="match status" value="2"/>
</dbReference>
<evidence type="ECO:0000313" key="4">
    <source>
        <dbReference type="Proteomes" id="UP000274756"/>
    </source>
</evidence>
<dbReference type="GO" id="GO:0009653">
    <property type="term" value="P:anatomical structure morphogenesis"/>
    <property type="evidence" value="ECO:0007669"/>
    <property type="project" value="TreeGrafter"/>
</dbReference>
<evidence type="ECO:0000313" key="5">
    <source>
        <dbReference type="WBParaSite" id="DME_0000966001-mRNA-1"/>
    </source>
</evidence>
<dbReference type="Gene3D" id="3.50.4.10">
    <property type="entry name" value="Hepatocyte Growth Factor"/>
    <property type="match status" value="2"/>
</dbReference>
<dbReference type="OrthoDB" id="5814086at2759"/>
<accession>A0A0N4UNZ5</accession>
<proteinExistence type="predicted"/>
<protein>
    <submittedName>
        <fullName evidence="5">Apple domain-containing protein</fullName>
    </submittedName>
</protein>
<dbReference type="Pfam" id="PF00024">
    <property type="entry name" value="PAN_1"/>
    <property type="match status" value="2"/>
</dbReference>